<evidence type="ECO:0000313" key="3">
    <source>
        <dbReference type="Proteomes" id="UP000078540"/>
    </source>
</evidence>
<dbReference type="AlphaFoldDB" id="A0A151I584"/>
<feature type="compositionally biased region" description="Low complexity" evidence="1">
    <location>
        <begin position="196"/>
        <end position="213"/>
    </location>
</feature>
<evidence type="ECO:0000313" key="2">
    <source>
        <dbReference type="EMBL" id="KYM87621.1"/>
    </source>
</evidence>
<keyword evidence="3" id="KW-1185">Reference proteome</keyword>
<accession>A0A151I584</accession>
<gene>
    <name evidence="2" type="ORF">ALC53_03317</name>
</gene>
<feature type="region of interest" description="Disordered" evidence="1">
    <location>
        <begin position="186"/>
        <end position="239"/>
    </location>
</feature>
<dbReference type="EMBL" id="KQ976431">
    <property type="protein sequence ID" value="KYM87621.1"/>
    <property type="molecule type" value="Genomic_DNA"/>
</dbReference>
<dbReference type="Proteomes" id="UP000078540">
    <property type="component" value="Unassembled WGS sequence"/>
</dbReference>
<reference evidence="2 3" key="1">
    <citation type="submission" date="2015-09" db="EMBL/GenBank/DDBJ databases">
        <title>Atta colombica WGS genome.</title>
        <authorList>
            <person name="Nygaard S."/>
            <person name="Hu H."/>
            <person name="Boomsma J."/>
            <person name="Zhang G."/>
        </authorList>
    </citation>
    <scope>NUCLEOTIDE SEQUENCE [LARGE SCALE GENOMIC DNA]</scope>
    <source>
        <strain evidence="2">Treedump-2</strain>
        <tissue evidence="2">Whole body</tissue>
    </source>
</reference>
<proteinExistence type="predicted"/>
<sequence length="239" mass="25853">MSRRILADQGIELRSTIVEKISSILIKSNTVLLDNNPPLQKKSIDTVSLPEVNTPGAQNIKICWSITLATSNNPRHISLIVYFSKIAQSMKCILTSPSYFEDAKNSHSRTRRSGHPYPHDTNAFFDACPKNKSLIGGSTLRASRASQSRCLKNGWTLIAFSPPSAATQPNRLAGFLVIKAFTTDTASEETHTGNTKSSRNIASNKSSSVSASKGGCPATISYNNTPRAHQSTLAPYGNS</sequence>
<organism evidence="2 3">
    <name type="scientific">Atta colombica</name>
    <dbReference type="NCBI Taxonomy" id="520822"/>
    <lineage>
        <taxon>Eukaryota</taxon>
        <taxon>Metazoa</taxon>
        <taxon>Ecdysozoa</taxon>
        <taxon>Arthropoda</taxon>
        <taxon>Hexapoda</taxon>
        <taxon>Insecta</taxon>
        <taxon>Pterygota</taxon>
        <taxon>Neoptera</taxon>
        <taxon>Endopterygota</taxon>
        <taxon>Hymenoptera</taxon>
        <taxon>Apocrita</taxon>
        <taxon>Aculeata</taxon>
        <taxon>Formicoidea</taxon>
        <taxon>Formicidae</taxon>
        <taxon>Myrmicinae</taxon>
        <taxon>Atta</taxon>
    </lineage>
</organism>
<feature type="compositionally biased region" description="Polar residues" evidence="1">
    <location>
        <begin position="220"/>
        <end position="239"/>
    </location>
</feature>
<evidence type="ECO:0000256" key="1">
    <source>
        <dbReference type="SAM" id="MobiDB-lite"/>
    </source>
</evidence>
<name>A0A151I584_9HYME</name>
<protein>
    <submittedName>
        <fullName evidence="2">Uncharacterized protein</fullName>
    </submittedName>
</protein>